<dbReference type="Gene3D" id="3.30.1370.120">
    <property type="match status" value="1"/>
</dbReference>
<dbReference type="PRINTS" id="PR00811">
    <property type="entry name" value="BCTERIALGSPD"/>
</dbReference>
<feature type="domain" description="NolW-like" evidence="10">
    <location>
        <begin position="254"/>
        <end position="313"/>
    </location>
</feature>
<dbReference type="CDD" id="cd08547">
    <property type="entry name" value="Type_II_cohesin"/>
    <property type="match status" value="1"/>
</dbReference>
<evidence type="ECO:0000256" key="1">
    <source>
        <dbReference type="ARBA" id="ARBA00004370"/>
    </source>
</evidence>
<keyword evidence="3" id="KW-0472">Membrane</keyword>
<evidence type="ECO:0000313" key="12">
    <source>
        <dbReference type="Proteomes" id="UP000397656"/>
    </source>
</evidence>
<dbReference type="InterPro" id="IPR005644">
    <property type="entry name" value="NolW-like"/>
</dbReference>
<dbReference type="Pfam" id="PF00963">
    <property type="entry name" value="Cohesin"/>
    <property type="match status" value="1"/>
</dbReference>
<dbReference type="InterPro" id="IPR008965">
    <property type="entry name" value="CBM2/CBM3_carb-bd_dom_sf"/>
</dbReference>
<comment type="subcellular location">
    <subcellularLocation>
        <location evidence="6">Cell outer membrane</location>
    </subcellularLocation>
    <subcellularLocation>
        <location evidence="1">Membrane</location>
    </subcellularLocation>
</comment>
<dbReference type="GO" id="GO:0009306">
    <property type="term" value="P:protein secretion"/>
    <property type="evidence" value="ECO:0007669"/>
    <property type="project" value="InterPro"/>
</dbReference>
<dbReference type="InterPro" id="IPR011990">
    <property type="entry name" value="TPR-like_helical_dom_sf"/>
</dbReference>
<dbReference type="Proteomes" id="UP000397656">
    <property type="component" value="Chromosome 2"/>
</dbReference>
<comment type="similarity">
    <text evidence="5">Belongs to the bacterial secretin family.</text>
</comment>
<dbReference type="InterPro" id="IPR038591">
    <property type="entry name" value="NolW-like_sf"/>
</dbReference>
<evidence type="ECO:0000259" key="10">
    <source>
        <dbReference type="Pfam" id="PF03958"/>
    </source>
</evidence>
<gene>
    <name evidence="11" type="ORF">F7R26_032515</name>
</gene>
<dbReference type="GeneID" id="98405691"/>
<dbReference type="GO" id="GO:0030246">
    <property type="term" value="F:carbohydrate binding"/>
    <property type="evidence" value="ECO:0007669"/>
    <property type="project" value="InterPro"/>
</dbReference>
<dbReference type="SUPFAM" id="SSF49384">
    <property type="entry name" value="Carbohydrate-binding domain"/>
    <property type="match status" value="1"/>
</dbReference>
<feature type="repeat" description="TPR" evidence="4">
    <location>
        <begin position="34"/>
        <end position="67"/>
    </location>
</feature>
<feature type="compositionally biased region" description="Low complexity" evidence="7">
    <location>
        <begin position="643"/>
        <end position="656"/>
    </location>
</feature>
<reference evidence="11 12" key="1">
    <citation type="submission" date="2020-10" db="EMBL/GenBank/DDBJ databases">
        <title>Complete genome sequence of Cupriavidus basilensis CCUG 49340T.</title>
        <authorList>
            <person name="Salva-Serra F."/>
            <person name="Donoso R.A."/>
            <person name="Cho K.H."/>
            <person name="Yoo J.A."/>
            <person name="Lee K."/>
            <person name="Yoon S.-H."/>
            <person name="Perez-Pantoja D."/>
            <person name="Moore E.R.B."/>
        </authorList>
    </citation>
    <scope>NUCLEOTIDE SEQUENCE [LARGE SCALE GENOMIC DNA]</scope>
    <source>
        <strain evidence="12">CCUG 49340</strain>
    </source>
</reference>
<dbReference type="GO" id="GO:0000272">
    <property type="term" value="P:polysaccharide catabolic process"/>
    <property type="evidence" value="ECO:0007669"/>
    <property type="project" value="InterPro"/>
</dbReference>
<evidence type="ECO:0000256" key="3">
    <source>
        <dbReference type="ARBA" id="ARBA00023136"/>
    </source>
</evidence>
<evidence type="ECO:0000256" key="5">
    <source>
        <dbReference type="RuleBase" id="RU004003"/>
    </source>
</evidence>
<evidence type="ECO:0000259" key="9">
    <source>
        <dbReference type="Pfam" id="PF00963"/>
    </source>
</evidence>
<evidence type="ECO:0000256" key="2">
    <source>
        <dbReference type="ARBA" id="ARBA00022729"/>
    </source>
</evidence>
<evidence type="ECO:0000259" key="8">
    <source>
        <dbReference type="Pfam" id="PF00263"/>
    </source>
</evidence>
<dbReference type="Gene3D" id="1.25.40.10">
    <property type="entry name" value="Tetratricopeptide repeat domain"/>
    <property type="match status" value="1"/>
</dbReference>
<dbReference type="PANTHER" id="PTHR30332">
    <property type="entry name" value="PROBABLE GENERAL SECRETION PATHWAY PROTEIN D"/>
    <property type="match status" value="1"/>
</dbReference>
<dbReference type="SUPFAM" id="SSF48452">
    <property type="entry name" value="TPR-like"/>
    <property type="match status" value="1"/>
</dbReference>
<dbReference type="RefSeq" id="WP_150991088.1">
    <property type="nucleotide sequence ID" value="NZ_CP062804.1"/>
</dbReference>
<accession>A0A643FLL9</accession>
<dbReference type="Pfam" id="PF13414">
    <property type="entry name" value="TPR_11"/>
    <property type="match status" value="1"/>
</dbReference>
<dbReference type="PROSITE" id="PS50005">
    <property type="entry name" value="TPR"/>
    <property type="match status" value="1"/>
</dbReference>
<dbReference type="Pfam" id="PF03958">
    <property type="entry name" value="Secretin_N"/>
    <property type="match status" value="1"/>
</dbReference>
<proteinExistence type="inferred from homology"/>
<keyword evidence="2" id="KW-0732">Signal</keyword>
<keyword evidence="6" id="KW-0813">Transport</keyword>
<evidence type="ECO:0000256" key="7">
    <source>
        <dbReference type="SAM" id="MobiDB-lite"/>
    </source>
</evidence>
<feature type="compositionally biased region" description="Pro residues" evidence="7">
    <location>
        <begin position="657"/>
        <end position="666"/>
    </location>
</feature>
<feature type="domain" description="Cohesin" evidence="9">
    <location>
        <begin position="677"/>
        <end position="779"/>
    </location>
</feature>
<dbReference type="GO" id="GO:0015627">
    <property type="term" value="C:type II protein secretion system complex"/>
    <property type="evidence" value="ECO:0007669"/>
    <property type="project" value="TreeGrafter"/>
</dbReference>
<dbReference type="Gene3D" id="2.60.40.680">
    <property type="match status" value="1"/>
</dbReference>
<evidence type="ECO:0000256" key="6">
    <source>
        <dbReference type="RuleBase" id="RU004004"/>
    </source>
</evidence>
<name>A0A643FLL9_9BURK</name>
<feature type="region of interest" description="Disordered" evidence="7">
    <location>
        <begin position="643"/>
        <end position="674"/>
    </location>
</feature>
<dbReference type="EMBL" id="CP062804">
    <property type="protein sequence ID" value="QOT79447.1"/>
    <property type="molecule type" value="Genomic_DNA"/>
</dbReference>
<dbReference type="GO" id="GO:0009279">
    <property type="term" value="C:cell outer membrane"/>
    <property type="evidence" value="ECO:0007669"/>
    <property type="project" value="UniProtKB-SubCell"/>
</dbReference>
<organism evidence="11 12">
    <name type="scientific">Cupriavidus basilensis</name>
    <dbReference type="NCBI Taxonomy" id="68895"/>
    <lineage>
        <taxon>Bacteria</taxon>
        <taxon>Pseudomonadati</taxon>
        <taxon>Pseudomonadota</taxon>
        <taxon>Betaproteobacteria</taxon>
        <taxon>Burkholderiales</taxon>
        <taxon>Burkholderiaceae</taxon>
        <taxon>Cupriavidus</taxon>
    </lineage>
</organism>
<dbReference type="Pfam" id="PF00263">
    <property type="entry name" value="Secretin"/>
    <property type="match status" value="1"/>
</dbReference>
<protein>
    <submittedName>
        <fullName evidence="11">Tetratricopeptide repeat protein</fullName>
    </submittedName>
</protein>
<dbReference type="InterPro" id="IPR050810">
    <property type="entry name" value="Bact_Secretion_Sys_Channel"/>
</dbReference>
<keyword evidence="4" id="KW-0802">TPR repeat</keyword>
<feature type="domain" description="Type II/III secretion system secretin-like" evidence="8">
    <location>
        <begin position="380"/>
        <end position="541"/>
    </location>
</feature>
<evidence type="ECO:0000313" key="11">
    <source>
        <dbReference type="EMBL" id="QOT79447.1"/>
    </source>
</evidence>
<evidence type="ECO:0000256" key="4">
    <source>
        <dbReference type="PROSITE-ProRule" id="PRU00339"/>
    </source>
</evidence>
<dbReference type="AlphaFoldDB" id="A0A643FLL9"/>
<sequence>MTAIAQGNNGGARLRRLCGAALAAAALLLGGCAAQKAYQTGQDLAAEGRNEEAMAKYQEALQIDPNDVRYKVGYVRAKELTTAAYNQRADREAAGGNAQIAEALYRRVLTIDRGNERASAGLRALDAARRAAKPAAKVAPTAAAAALAIESTPKRAPSMLAAAYKMPISIEFRDVTLKQLFEVVSRSSGLNFLFDKDVRTDQKATVYLKNSTVEAVVFYTLLTNQLEQQVLNDNTVLIYPNTPNKIKDYQELMVRSYHLANADAKMVANTLKTILKTRDVVVDDKLNMLIVRDSPEAIRLASRLISLHDVPEPEVMLEVEILEVKRDRLVNLGVAWPDSLSLTPIPSVAGGLLTLRDLTHLTSSTVAAGIGPLTINAGATESSARLLANPRIRARNHEKAKILIGDRVPLITTTSTATGFASESVNYIDVGLKLDVEPAVHLDNDVAIKVALEVSNIVNTVTTKSGSVAYQIGTRTASTVLRLRDGENQVLAGLISDEDRRNAKKIPGLGDLPILSRLFGSSADEKQNTEIVLSITPRLVRNIERPETSLTEFSAGTENSLRLRPDEMIVPGARAPLVAINGSPAPAAQQPIAVPAANPAAPAAVTAQGPRTSMPSVRGGRAVAAAPAPASAQMIQVVAPAPQTPAAEAAMPSGDAPAPPPAPPAEPEAAIGGGSAQLSWDGVQQLKVGDTFTLQLAMQSAQAVTSVPVAITYDQKVFQASDVVEGSFLRQGGAPTSFTSKVDAGGQLLITGTRTDNSGASGNGSFASIHFRALAPANASAIQVLAAAPVGIKGAAVSARAPAPHVVQVQP</sequence>
<dbReference type="InterPro" id="IPR002102">
    <property type="entry name" value="Cohesin_dom"/>
</dbReference>
<dbReference type="PANTHER" id="PTHR30332:SF17">
    <property type="entry name" value="TYPE IV PILIATION SYSTEM PROTEIN DR_0774-RELATED"/>
    <property type="match status" value="1"/>
</dbReference>
<dbReference type="InterPro" id="IPR001775">
    <property type="entry name" value="GspD/PilQ"/>
</dbReference>
<dbReference type="InterPro" id="IPR019734">
    <property type="entry name" value="TPR_rpt"/>
</dbReference>
<dbReference type="InterPro" id="IPR004846">
    <property type="entry name" value="T2SS/T3SS_dom"/>
</dbReference>